<dbReference type="AlphaFoldDB" id="A0AAN7C282"/>
<evidence type="ECO:0000256" key="1">
    <source>
        <dbReference type="SAM" id="MobiDB-lite"/>
    </source>
</evidence>
<dbReference type="Proteomes" id="UP001303760">
    <property type="component" value="Unassembled WGS sequence"/>
</dbReference>
<proteinExistence type="predicted"/>
<feature type="region of interest" description="Disordered" evidence="1">
    <location>
        <begin position="1"/>
        <end position="23"/>
    </location>
</feature>
<comment type="caution">
    <text evidence="2">The sequence shown here is derived from an EMBL/GenBank/DDBJ whole genome shotgun (WGS) entry which is preliminary data.</text>
</comment>
<feature type="compositionally biased region" description="Basic residues" evidence="1">
    <location>
        <begin position="91"/>
        <end position="110"/>
    </location>
</feature>
<dbReference type="EMBL" id="MU860430">
    <property type="protein sequence ID" value="KAK4234013.1"/>
    <property type="molecule type" value="Genomic_DNA"/>
</dbReference>
<feature type="compositionally biased region" description="Polar residues" evidence="1">
    <location>
        <begin position="1"/>
        <end position="17"/>
    </location>
</feature>
<feature type="compositionally biased region" description="Basic and acidic residues" evidence="1">
    <location>
        <begin position="79"/>
        <end position="90"/>
    </location>
</feature>
<accession>A0AAN7C282</accession>
<evidence type="ECO:0000313" key="2">
    <source>
        <dbReference type="EMBL" id="KAK4234013.1"/>
    </source>
</evidence>
<organism evidence="2 3">
    <name type="scientific">Achaetomium macrosporum</name>
    <dbReference type="NCBI Taxonomy" id="79813"/>
    <lineage>
        <taxon>Eukaryota</taxon>
        <taxon>Fungi</taxon>
        <taxon>Dikarya</taxon>
        <taxon>Ascomycota</taxon>
        <taxon>Pezizomycotina</taxon>
        <taxon>Sordariomycetes</taxon>
        <taxon>Sordariomycetidae</taxon>
        <taxon>Sordariales</taxon>
        <taxon>Chaetomiaceae</taxon>
        <taxon>Achaetomium</taxon>
    </lineage>
</organism>
<keyword evidence="3" id="KW-1185">Reference proteome</keyword>
<reference evidence="2" key="1">
    <citation type="journal article" date="2023" name="Mol. Phylogenet. Evol.">
        <title>Genome-scale phylogeny and comparative genomics of the fungal order Sordariales.</title>
        <authorList>
            <person name="Hensen N."/>
            <person name="Bonometti L."/>
            <person name="Westerberg I."/>
            <person name="Brannstrom I.O."/>
            <person name="Guillou S."/>
            <person name="Cros-Aarteil S."/>
            <person name="Calhoun S."/>
            <person name="Haridas S."/>
            <person name="Kuo A."/>
            <person name="Mondo S."/>
            <person name="Pangilinan J."/>
            <person name="Riley R."/>
            <person name="LaButti K."/>
            <person name="Andreopoulos B."/>
            <person name="Lipzen A."/>
            <person name="Chen C."/>
            <person name="Yan M."/>
            <person name="Daum C."/>
            <person name="Ng V."/>
            <person name="Clum A."/>
            <person name="Steindorff A."/>
            <person name="Ohm R.A."/>
            <person name="Martin F."/>
            <person name="Silar P."/>
            <person name="Natvig D.O."/>
            <person name="Lalanne C."/>
            <person name="Gautier V."/>
            <person name="Ament-Velasquez S.L."/>
            <person name="Kruys A."/>
            <person name="Hutchinson M.I."/>
            <person name="Powell A.J."/>
            <person name="Barry K."/>
            <person name="Miller A.N."/>
            <person name="Grigoriev I.V."/>
            <person name="Debuchy R."/>
            <person name="Gladieux P."/>
            <person name="Hiltunen Thoren M."/>
            <person name="Johannesson H."/>
        </authorList>
    </citation>
    <scope>NUCLEOTIDE SEQUENCE</scope>
    <source>
        <strain evidence="2">CBS 532.94</strain>
    </source>
</reference>
<name>A0AAN7C282_9PEZI</name>
<gene>
    <name evidence="2" type="ORF">C8A03DRAFT_38234</name>
</gene>
<evidence type="ECO:0000313" key="3">
    <source>
        <dbReference type="Proteomes" id="UP001303760"/>
    </source>
</evidence>
<reference evidence="2" key="2">
    <citation type="submission" date="2023-05" db="EMBL/GenBank/DDBJ databases">
        <authorList>
            <consortium name="Lawrence Berkeley National Laboratory"/>
            <person name="Steindorff A."/>
            <person name="Hensen N."/>
            <person name="Bonometti L."/>
            <person name="Westerberg I."/>
            <person name="Brannstrom I.O."/>
            <person name="Guillou S."/>
            <person name="Cros-Aarteil S."/>
            <person name="Calhoun S."/>
            <person name="Haridas S."/>
            <person name="Kuo A."/>
            <person name="Mondo S."/>
            <person name="Pangilinan J."/>
            <person name="Riley R."/>
            <person name="Labutti K."/>
            <person name="Andreopoulos B."/>
            <person name="Lipzen A."/>
            <person name="Chen C."/>
            <person name="Yanf M."/>
            <person name="Daum C."/>
            <person name="Ng V."/>
            <person name="Clum A."/>
            <person name="Ohm R."/>
            <person name="Martin F."/>
            <person name="Silar P."/>
            <person name="Natvig D."/>
            <person name="Lalanne C."/>
            <person name="Gautier V."/>
            <person name="Ament-Velasquez S.L."/>
            <person name="Kruys A."/>
            <person name="Hutchinson M.I."/>
            <person name="Powell A.J."/>
            <person name="Barry K."/>
            <person name="Miller A.N."/>
            <person name="Grigoriev I.V."/>
            <person name="Debuchy R."/>
            <person name="Gladieux P."/>
            <person name="Thoren M.H."/>
            <person name="Johannesson H."/>
        </authorList>
    </citation>
    <scope>NUCLEOTIDE SEQUENCE</scope>
    <source>
        <strain evidence="2">CBS 532.94</strain>
    </source>
</reference>
<sequence length="123" mass="14081">MSASSSSNTTPDRTPQPFTVVPDIYVPDPTADEIDLAGQSWVMATVIEDDDLMFGGKPLCDWYEEDRRALSSCIDEEETRGRPRERVHIESHHHHKPHHHHPHHEHHHNRKLNERAASCPASD</sequence>
<protein>
    <submittedName>
        <fullName evidence="2">Uncharacterized protein</fullName>
    </submittedName>
</protein>
<feature type="region of interest" description="Disordered" evidence="1">
    <location>
        <begin position="74"/>
        <end position="123"/>
    </location>
</feature>